<comment type="caution">
    <text evidence="8">The sequence shown here is derived from an EMBL/GenBank/DDBJ whole genome shotgun (WGS) entry which is preliminary data.</text>
</comment>
<dbReference type="PANTHER" id="PTHR24346:SF82">
    <property type="entry name" value="KP78A-RELATED"/>
    <property type="match status" value="1"/>
</dbReference>
<keyword evidence="6" id="KW-0067">ATP-binding</keyword>
<evidence type="ECO:0000313" key="9">
    <source>
        <dbReference type="Proteomes" id="UP000551758"/>
    </source>
</evidence>
<keyword evidence="2" id="KW-0723">Serine/threonine-protein kinase</keyword>
<dbReference type="GO" id="GO:0005737">
    <property type="term" value="C:cytoplasm"/>
    <property type="evidence" value="ECO:0007669"/>
    <property type="project" value="TreeGrafter"/>
</dbReference>
<dbReference type="EC" id="2.7.11.1" evidence="1"/>
<dbReference type="AlphaFoldDB" id="A0A7J7FEU2"/>
<dbReference type="GO" id="GO:0000226">
    <property type="term" value="P:microtubule cytoskeleton organization"/>
    <property type="evidence" value="ECO:0007669"/>
    <property type="project" value="TreeGrafter"/>
</dbReference>
<feature type="region of interest" description="Disordered" evidence="7">
    <location>
        <begin position="1"/>
        <end position="45"/>
    </location>
</feature>
<dbReference type="Proteomes" id="UP000551758">
    <property type="component" value="Unassembled WGS sequence"/>
</dbReference>
<keyword evidence="5" id="KW-0418">Kinase</keyword>
<evidence type="ECO:0000256" key="3">
    <source>
        <dbReference type="ARBA" id="ARBA00022679"/>
    </source>
</evidence>
<evidence type="ECO:0000256" key="1">
    <source>
        <dbReference type="ARBA" id="ARBA00012513"/>
    </source>
</evidence>
<dbReference type="SUPFAM" id="SSF56112">
    <property type="entry name" value="Protein kinase-like (PK-like)"/>
    <property type="match status" value="1"/>
</dbReference>
<sequence length="197" mass="21992">MSTRTPLPTVNERDTENVSSLGVRVDSPGGARQQPLQSGPPAPSTLKGKDLIDFNLRVVLVFSHTSHGDGRQEVTSRTGRSGARCRNSIASCADEQPHIGNYRLLKTIGKGNFAKVKLARHILTGRENKKLIFITQNHIKYKHYRRFGIFFCLLLIGCGCFNNCQEQIFIFNNNLFVAIKIIDKTQLNPTSLQKPLS</sequence>
<dbReference type="InterPro" id="IPR011009">
    <property type="entry name" value="Kinase-like_dom_sf"/>
</dbReference>
<dbReference type="GO" id="GO:0035556">
    <property type="term" value="P:intracellular signal transduction"/>
    <property type="evidence" value="ECO:0007669"/>
    <property type="project" value="TreeGrafter"/>
</dbReference>
<keyword evidence="3" id="KW-0808">Transferase</keyword>
<name>A0A7J7FEU2_DICBM</name>
<organism evidence="8 9">
    <name type="scientific">Diceros bicornis minor</name>
    <name type="common">South-central black rhinoceros</name>
    <dbReference type="NCBI Taxonomy" id="77932"/>
    <lineage>
        <taxon>Eukaryota</taxon>
        <taxon>Metazoa</taxon>
        <taxon>Chordata</taxon>
        <taxon>Craniata</taxon>
        <taxon>Vertebrata</taxon>
        <taxon>Euteleostomi</taxon>
        <taxon>Mammalia</taxon>
        <taxon>Eutheria</taxon>
        <taxon>Laurasiatheria</taxon>
        <taxon>Perissodactyla</taxon>
        <taxon>Rhinocerotidae</taxon>
        <taxon>Diceros</taxon>
    </lineage>
</organism>
<proteinExistence type="predicted"/>
<reference evidence="8 9" key="1">
    <citation type="journal article" date="2020" name="Mol. Biol. Evol.">
        <title>Interspecific Gene Flow and the Evolution of Specialization in Black and White Rhinoceros.</title>
        <authorList>
            <person name="Moodley Y."/>
            <person name="Westbury M.V."/>
            <person name="Russo I.M."/>
            <person name="Gopalakrishnan S."/>
            <person name="Rakotoarivelo A."/>
            <person name="Olsen R.A."/>
            <person name="Prost S."/>
            <person name="Tunstall T."/>
            <person name="Ryder O.A."/>
            <person name="Dalen L."/>
            <person name="Bruford M.W."/>
        </authorList>
    </citation>
    <scope>NUCLEOTIDE SEQUENCE [LARGE SCALE GENOMIC DNA]</scope>
    <source>
        <strain evidence="8">SBR-YM</strain>
        <tissue evidence="8">Skin</tissue>
    </source>
</reference>
<dbReference type="GO" id="GO:0005524">
    <property type="term" value="F:ATP binding"/>
    <property type="evidence" value="ECO:0007669"/>
    <property type="project" value="UniProtKB-KW"/>
</dbReference>
<dbReference type="GO" id="GO:0050321">
    <property type="term" value="F:tau-protein kinase activity"/>
    <property type="evidence" value="ECO:0007669"/>
    <property type="project" value="TreeGrafter"/>
</dbReference>
<evidence type="ECO:0000256" key="5">
    <source>
        <dbReference type="ARBA" id="ARBA00022777"/>
    </source>
</evidence>
<evidence type="ECO:0000256" key="4">
    <source>
        <dbReference type="ARBA" id="ARBA00022741"/>
    </source>
</evidence>
<evidence type="ECO:0000313" key="8">
    <source>
        <dbReference type="EMBL" id="KAF5926481.1"/>
    </source>
</evidence>
<dbReference type="Gene3D" id="3.30.200.20">
    <property type="entry name" value="Phosphorylase Kinase, domain 1"/>
    <property type="match status" value="1"/>
</dbReference>
<evidence type="ECO:0000256" key="2">
    <source>
        <dbReference type="ARBA" id="ARBA00022527"/>
    </source>
</evidence>
<evidence type="ECO:0000256" key="7">
    <source>
        <dbReference type="SAM" id="MobiDB-lite"/>
    </source>
</evidence>
<evidence type="ECO:0000256" key="6">
    <source>
        <dbReference type="ARBA" id="ARBA00022840"/>
    </source>
</evidence>
<dbReference type="EMBL" id="JACDTQ010000750">
    <property type="protein sequence ID" value="KAF5926481.1"/>
    <property type="molecule type" value="Genomic_DNA"/>
</dbReference>
<accession>A0A7J7FEU2</accession>
<protein>
    <recommendedName>
        <fullName evidence="1">non-specific serine/threonine protein kinase</fullName>
        <ecNumber evidence="1">2.7.11.1</ecNumber>
    </recommendedName>
</protein>
<keyword evidence="4" id="KW-0547">Nucleotide-binding</keyword>
<keyword evidence="9" id="KW-1185">Reference proteome</keyword>
<gene>
    <name evidence="8" type="ORF">HPG69_018384</name>
</gene>
<dbReference type="PANTHER" id="PTHR24346">
    <property type="entry name" value="MAP/MICROTUBULE AFFINITY-REGULATING KINASE"/>
    <property type="match status" value="1"/>
</dbReference>